<evidence type="ECO:0000313" key="1">
    <source>
        <dbReference type="EMBL" id="CRG84343.1"/>
    </source>
</evidence>
<accession>A0A0U1LNA9</accession>
<dbReference type="OMA" id="TEMTIFP"/>
<proteinExistence type="predicted"/>
<protein>
    <submittedName>
        <fullName evidence="1">Uncharacterized protein</fullName>
    </submittedName>
</protein>
<dbReference type="Proteomes" id="UP000054383">
    <property type="component" value="Unassembled WGS sequence"/>
</dbReference>
<dbReference type="STRING" id="28573.A0A0U1LNA9"/>
<reference evidence="1 2" key="1">
    <citation type="submission" date="2015-04" db="EMBL/GenBank/DDBJ databases">
        <authorList>
            <person name="Syromyatnikov M.Y."/>
            <person name="Popov V.N."/>
        </authorList>
    </citation>
    <scope>NUCLEOTIDE SEQUENCE [LARGE SCALE GENOMIC DNA]</scope>
    <source>
        <strain evidence="1">WF-38-12</strain>
    </source>
</reference>
<keyword evidence="2" id="KW-1185">Reference proteome</keyword>
<dbReference type="AlphaFoldDB" id="A0A0U1LNA9"/>
<gene>
    <name evidence="1" type="ORF">PISL3812_01640</name>
</gene>
<organism evidence="1 2">
    <name type="scientific">Talaromyces islandicus</name>
    <name type="common">Penicillium islandicum</name>
    <dbReference type="NCBI Taxonomy" id="28573"/>
    <lineage>
        <taxon>Eukaryota</taxon>
        <taxon>Fungi</taxon>
        <taxon>Dikarya</taxon>
        <taxon>Ascomycota</taxon>
        <taxon>Pezizomycotina</taxon>
        <taxon>Eurotiomycetes</taxon>
        <taxon>Eurotiomycetidae</taxon>
        <taxon>Eurotiales</taxon>
        <taxon>Trichocomaceae</taxon>
        <taxon>Talaromyces</taxon>
        <taxon>Talaromyces sect. Islandici</taxon>
    </lineage>
</organism>
<dbReference type="OrthoDB" id="76567at2759"/>
<sequence length="241" mass="26831">MPPLTRSQRTLDKKPSEQELFNEILQRLSLATEFTEIVYSNIQPELGGLIYHSLLKHEIVERQVYNDGLSYNSVSKVLRVTTIPTELHNAHQRWATSTAVGWGVTGLFNPQEAKLLCSEVGTTFEGFTGIYAGSAKEPDFFLARRLEKFPSIVIESGCGERVAGRAEIWRRTATGISSNTITIFPAPAPGLPDTVDITKRQLFGQAVLPGQNPNTILQLDFQDLRDIATEVLMKRMNMVPA</sequence>
<name>A0A0U1LNA9_TALIS</name>
<dbReference type="EMBL" id="CVMT01000001">
    <property type="protein sequence ID" value="CRG84343.1"/>
    <property type="molecule type" value="Genomic_DNA"/>
</dbReference>
<evidence type="ECO:0000313" key="2">
    <source>
        <dbReference type="Proteomes" id="UP000054383"/>
    </source>
</evidence>